<dbReference type="PROSITE" id="PS51007">
    <property type="entry name" value="CYTC"/>
    <property type="match status" value="1"/>
</dbReference>
<evidence type="ECO:0000256" key="2">
    <source>
        <dbReference type="ARBA" id="ARBA00022723"/>
    </source>
</evidence>
<evidence type="ECO:0000256" key="4">
    <source>
        <dbReference type="PROSITE-ProRule" id="PRU00433"/>
    </source>
</evidence>
<dbReference type="Proteomes" id="UP000002725">
    <property type="component" value="Chromosome"/>
</dbReference>
<keyword evidence="3 4" id="KW-0408">Iron</keyword>
<dbReference type="eggNOG" id="COG2010">
    <property type="taxonomic scope" value="Bacteria"/>
</dbReference>
<dbReference type="GO" id="GO:0046872">
    <property type="term" value="F:metal ion binding"/>
    <property type="evidence" value="ECO:0007669"/>
    <property type="project" value="UniProtKB-KW"/>
</dbReference>
<evidence type="ECO:0000256" key="5">
    <source>
        <dbReference type="SAM" id="SignalP"/>
    </source>
</evidence>
<feature type="chain" id="PRO_5002825761" evidence="5">
    <location>
        <begin position="25"/>
        <end position="139"/>
    </location>
</feature>
<dbReference type="RefSeq" id="WP_012505691.1">
    <property type="nucleotide sequence ID" value="NC_011059.1"/>
</dbReference>
<dbReference type="HOGENOM" id="CLU_126606_1_0_10"/>
<dbReference type="STRING" id="290512.Paes_1123"/>
<gene>
    <name evidence="7" type="ordered locus">Paes_1123</name>
</gene>
<evidence type="ECO:0000256" key="1">
    <source>
        <dbReference type="ARBA" id="ARBA00022617"/>
    </source>
</evidence>
<evidence type="ECO:0000313" key="7">
    <source>
        <dbReference type="EMBL" id="ACF46156.1"/>
    </source>
</evidence>
<proteinExistence type="predicted"/>
<dbReference type="SUPFAM" id="SSF46626">
    <property type="entry name" value="Cytochrome c"/>
    <property type="match status" value="1"/>
</dbReference>
<keyword evidence="8" id="KW-1185">Reference proteome</keyword>
<keyword evidence="2 4" id="KW-0479">Metal-binding</keyword>
<accession>B4S7W9</accession>
<feature type="domain" description="Cytochrome c" evidence="6">
    <location>
        <begin position="24"/>
        <end position="119"/>
    </location>
</feature>
<organism evidence="7 8">
    <name type="scientific">Prosthecochloris aestuarii (strain DSM 271 / SK 413)</name>
    <dbReference type="NCBI Taxonomy" id="290512"/>
    <lineage>
        <taxon>Bacteria</taxon>
        <taxon>Pseudomonadati</taxon>
        <taxon>Chlorobiota</taxon>
        <taxon>Chlorobiia</taxon>
        <taxon>Chlorobiales</taxon>
        <taxon>Chlorobiaceae</taxon>
        <taxon>Prosthecochloris</taxon>
    </lineage>
</organism>
<dbReference type="GO" id="GO:0020037">
    <property type="term" value="F:heme binding"/>
    <property type="evidence" value="ECO:0007669"/>
    <property type="project" value="InterPro"/>
</dbReference>
<dbReference type="KEGG" id="paa:Paes_1123"/>
<evidence type="ECO:0000259" key="6">
    <source>
        <dbReference type="PROSITE" id="PS51007"/>
    </source>
</evidence>
<protein>
    <submittedName>
        <fullName evidence="7">Cytochrome c class I</fullName>
    </submittedName>
</protein>
<feature type="signal peptide" evidence="5">
    <location>
        <begin position="1"/>
        <end position="24"/>
    </location>
</feature>
<dbReference type="AlphaFoldDB" id="B4S7W9"/>
<keyword evidence="5" id="KW-0732">Signal</keyword>
<name>B4S7W9_PROA2</name>
<dbReference type="InterPro" id="IPR036909">
    <property type="entry name" value="Cyt_c-like_dom_sf"/>
</dbReference>
<reference evidence="7" key="1">
    <citation type="submission" date="2008-06" db="EMBL/GenBank/DDBJ databases">
        <title>Complete sequence of chromosome of Prosthecochloris aestuarii DSM 271.</title>
        <authorList>
            <consortium name="US DOE Joint Genome Institute"/>
            <person name="Lucas S."/>
            <person name="Copeland A."/>
            <person name="Lapidus A."/>
            <person name="Glavina del Rio T."/>
            <person name="Dalin E."/>
            <person name="Tice H."/>
            <person name="Bruce D."/>
            <person name="Goodwin L."/>
            <person name="Pitluck S."/>
            <person name="Schmutz J."/>
            <person name="Larimer F."/>
            <person name="Land M."/>
            <person name="Hauser L."/>
            <person name="Kyrpides N."/>
            <person name="Anderson I."/>
            <person name="Liu Z."/>
            <person name="Li T."/>
            <person name="Zhao F."/>
            <person name="Overmann J."/>
            <person name="Bryant D.A."/>
            <person name="Richardson P."/>
        </authorList>
    </citation>
    <scope>NUCLEOTIDE SEQUENCE [LARGE SCALE GENOMIC DNA]</scope>
    <source>
        <strain evidence="7">DSM 271</strain>
    </source>
</reference>
<dbReference type="InterPro" id="IPR009056">
    <property type="entry name" value="Cyt_c-like_dom"/>
</dbReference>
<sequence length="139" mass="15078">MNTFLSLCMVSAIASVLLPSGAMAATPDGEAIFNRSCSVCHSVNPPPKSAPPVIPLANRYHMQFQTKEQGVAAMADFLEKPDVAKALDPRAVSRFGLMPLIPLTDEERKAVSEWFWDQYNPAKGGGRGFGGGQRRLMNQ</sequence>
<evidence type="ECO:0000313" key="8">
    <source>
        <dbReference type="Proteomes" id="UP000002725"/>
    </source>
</evidence>
<dbReference type="GO" id="GO:0009055">
    <property type="term" value="F:electron transfer activity"/>
    <property type="evidence" value="ECO:0007669"/>
    <property type="project" value="InterPro"/>
</dbReference>
<dbReference type="Gene3D" id="1.10.760.10">
    <property type="entry name" value="Cytochrome c-like domain"/>
    <property type="match status" value="1"/>
</dbReference>
<keyword evidence="1 4" id="KW-0349">Heme</keyword>
<evidence type="ECO:0000256" key="3">
    <source>
        <dbReference type="ARBA" id="ARBA00023004"/>
    </source>
</evidence>
<dbReference type="EMBL" id="CP001108">
    <property type="protein sequence ID" value="ACF46156.1"/>
    <property type="molecule type" value="Genomic_DNA"/>
</dbReference>